<sequence length="513" mass="55864">MAHHPRIHEGWADQTLSKKCLTFISALRSRHNALFPAGELTSKNIVVDMLAHNWYLGFTSFGGPTVHFQIFRELLFVDKYQWIDATTYQEMFALCQALSGPGSTKMIYAINILRYGFWTGFLSFFVWSFPMAIAAFGLAFGVGNVGDQLPGPAYALLSGLNSATLSRKAVTDKLSLILVFLGGSAGMLYNALWYFPVLMVAGGTVTIVVDLKLFSKLRKGLHGRGQDRDPESPRIDQSVPIQLPSQGPSTASVHSTHANSSMRSAHGPAPEAQEATTGERQDRRSSRLVQSWKIGASVIAAFIASFIVIMVCRGLYGGEERGFDLFANLYLYIVSPGWVSPRDFLLGLAITQAFPGPNFNFAVYLGALAVKDTNVPAAAGAVIGYIAMFTPGLWLHTGFMGIWSTVRKVHAVRACLRGVHATAVGLIFTAIYRLFQIGYLDSEVQSGGSLSRDPWWVVIVATSYVGGMHFKLTPPLAIITGAAMGLPGSWPNDILHVWVPVVNLLSAAYHKIV</sequence>
<evidence type="ECO:0008006" key="11">
    <source>
        <dbReference type="Google" id="ProtNLM"/>
    </source>
</evidence>
<feature type="compositionally biased region" description="Basic and acidic residues" evidence="7">
    <location>
        <begin position="224"/>
        <end position="234"/>
    </location>
</feature>
<feature type="region of interest" description="Disordered" evidence="7">
    <location>
        <begin position="221"/>
        <end position="284"/>
    </location>
</feature>
<evidence type="ECO:0000256" key="8">
    <source>
        <dbReference type="SAM" id="Phobius"/>
    </source>
</evidence>
<accession>A0A8K0L638</accession>
<feature type="transmembrane region" description="Helical" evidence="8">
    <location>
        <begin position="294"/>
        <end position="316"/>
    </location>
</feature>
<keyword evidence="6 8" id="KW-0472">Membrane</keyword>
<dbReference type="Pfam" id="PF02417">
    <property type="entry name" value="Chromate_transp"/>
    <property type="match status" value="2"/>
</dbReference>
<evidence type="ECO:0000256" key="2">
    <source>
        <dbReference type="ARBA" id="ARBA00005262"/>
    </source>
</evidence>
<keyword evidence="3" id="KW-1003">Cell membrane</keyword>
<dbReference type="GO" id="GO:0005886">
    <property type="term" value="C:plasma membrane"/>
    <property type="evidence" value="ECO:0007669"/>
    <property type="project" value="UniProtKB-SubCell"/>
</dbReference>
<evidence type="ECO:0000256" key="3">
    <source>
        <dbReference type="ARBA" id="ARBA00022475"/>
    </source>
</evidence>
<evidence type="ECO:0000256" key="7">
    <source>
        <dbReference type="SAM" id="MobiDB-lite"/>
    </source>
</evidence>
<dbReference type="EMBL" id="JAESVG020000002">
    <property type="protein sequence ID" value="KAG8630409.1"/>
    <property type="molecule type" value="Genomic_DNA"/>
</dbReference>
<name>A0A8K0L638_9PEZI</name>
<dbReference type="PANTHER" id="PTHR33567:SF3">
    <property type="entry name" value="CHROMATE ION TRANSPORTER (EUROFUNG)"/>
    <property type="match status" value="1"/>
</dbReference>
<protein>
    <recommendedName>
        <fullName evidence="11">Chromate transporter</fullName>
    </recommendedName>
</protein>
<reference evidence="9" key="1">
    <citation type="submission" date="2021-07" db="EMBL/GenBank/DDBJ databases">
        <title>Elsinoe batatas strain:CRI-CJ2 Genome sequencing and assembly.</title>
        <authorList>
            <person name="Huang L."/>
        </authorList>
    </citation>
    <scope>NUCLEOTIDE SEQUENCE</scope>
    <source>
        <strain evidence="9">CRI-CJ2</strain>
    </source>
</reference>
<feature type="transmembrane region" description="Helical" evidence="8">
    <location>
        <begin position="191"/>
        <end position="214"/>
    </location>
</feature>
<feature type="transmembrane region" description="Helical" evidence="8">
    <location>
        <begin position="115"/>
        <end position="140"/>
    </location>
</feature>
<comment type="similarity">
    <text evidence="2">Belongs to the chromate ion transporter (CHR) (TC 2.A.51) family.</text>
</comment>
<feature type="transmembrane region" description="Helical" evidence="8">
    <location>
        <begin position="415"/>
        <end position="435"/>
    </location>
</feature>
<feature type="compositionally biased region" description="Polar residues" evidence="7">
    <location>
        <begin position="239"/>
        <end position="263"/>
    </location>
</feature>
<evidence type="ECO:0000256" key="4">
    <source>
        <dbReference type="ARBA" id="ARBA00022692"/>
    </source>
</evidence>
<evidence type="ECO:0000313" key="9">
    <source>
        <dbReference type="EMBL" id="KAG8630409.1"/>
    </source>
</evidence>
<gene>
    <name evidence="9" type="ORF">KVT40_002028</name>
</gene>
<dbReference type="Proteomes" id="UP000809789">
    <property type="component" value="Unassembled WGS sequence"/>
</dbReference>
<proteinExistence type="inferred from homology"/>
<keyword evidence="4 8" id="KW-0812">Transmembrane</keyword>
<dbReference type="PANTHER" id="PTHR33567">
    <property type="entry name" value="CHROMATE ION TRANSPORTER (EUROFUNG)"/>
    <property type="match status" value="1"/>
</dbReference>
<evidence type="ECO:0000256" key="1">
    <source>
        <dbReference type="ARBA" id="ARBA00004651"/>
    </source>
</evidence>
<keyword evidence="5 8" id="KW-1133">Transmembrane helix</keyword>
<keyword evidence="10" id="KW-1185">Reference proteome</keyword>
<evidence type="ECO:0000256" key="5">
    <source>
        <dbReference type="ARBA" id="ARBA00022989"/>
    </source>
</evidence>
<evidence type="ECO:0000256" key="6">
    <source>
        <dbReference type="ARBA" id="ARBA00023136"/>
    </source>
</evidence>
<dbReference type="AlphaFoldDB" id="A0A8K0L638"/>
<evidence type="ECO:0000313" key="10">
    <source>
        <dbReference type="Proteomes" id="UP000809789"/>
    </source>
</evidence>
<comment type="caution">
    <text evidence="9">The sequence shown here is derived from an EMBL/GenBank/DDBJ whole genome shotgun (WGS) entry which is preliminary data.</text>
</comment>
<dbReference type="InterPro" id="IPR003370">
    <property type="entry name" value="Chromate_transpt"/>
</dbReference>
<organism evidence="9 10">
    <name type="scientific">Elsinoe batatas</name>
    <dbReference type="NCBI Taxonomy" id="2601811"/>
    <lineage>
        <taxon>Eukaryota</taxon>
        <taxon>Fungi</taxon>
        <taxon>Dikarya</taxon>
        <taxon>Ascomycota</taxon>
        <taxon>Pezizomycotina</taxon>
        <taxon>Dothideomycetes</taxon>
        <taxon>Dothideomycetidae</taxon>
        <taxon>Myriangiales</taxon>
        <taxon>Elsinoaceae</taxon>
        <taxon>Elsinoe</taxon>
    </lineage>
</organism>
<feature type="transmembrane region" description="Helical" evidence="8">
    <location>
        <begin position="382"/>
        <end position="403"/>
    </location>
</feature>
<comment type="subcellular location">
    <subcellularLocation>
        <location evidence="1">Cell membrane</location>
        <topology evidence="1">Multi-pass membrane protein</topology>
    </subcellularLocation>
</comment>
<dbReference type="OrthoDB" id="2160638at2759"/>
<dbReference type="GO" id="GO:0015109">
    <property type="term" value="F:chromate transmembrane transporter activity"/>
    <property type="evidence" value="ECO:0007669"/>
    <property type="project" value="InterPro"/>
</dbReference>